<proteinExistence type="predicted"/>
<feature type="transmembrane region" description="Helical" evidence="10">
    <location>
        <begin position="422"/>
        <end position="449"/>
    </location>
</feature>
<evidence type="ECO:0000259" key="12">
    <source>
        <dbReference type="Pfam" id="PF00662"/>
    </source>
</evidence>
<feature type="transmembrane region" description="Helical" evidence="10">
    <location>
        <begin position="21"/>
        <end position="39"/>
    </location>
</feature>
<feature type="domain" description="Na+/H+ antiporter MnhB subunit-related protein" evidence="13">
    <location>
        <begin position="797"/>
        <end position="914"/>
    </location>
</feature>
<feature type="transmembrane region" description="Helical" evidence="10">
    <location>
        <begin position="338"/>
        <end position="359"/>
    </location>
</feature>
<feature type="domain" description="NADH:quinone oxidoreductase/Mrp antiporter transmembrane" evidence="11">
    <location>
        <begin position="144"/>
        <end position="425"/>
    </location>
</feature>
<keyword evidence="7" id="KW-0406">Ion transport</keyword>
<feature type="transmembrane region" description="Helical" evidence="10">
    <location>
        <begin position="583"/>
        <end position="602"/>
    </location>
</feature>
<evidence type="ECO:0000259" key="11">
    <source>
        <dbReference type="Pfam" id="PF00361"/>
    </source>
</evidence>
<feature type="transmembrane region" description="Helical" evidence="10">
    <location>
        <begin position="286"/>
        <end position="307"/>
    </location>
</feature>
<feature type="transmembrane region" description="Helical" evidence="10">
    <location>
        <begin position="461"/>
        <end position="482"/>
    </location>
</feature>
<dbReference type="Pfam" id="PF20501">
    <property type="entry name" value="MbhE"/>
    <property type="match status" value="1"/>
</dbReference>
<dbReference type="Proteomes" id="UP000198512">
    <property type="component" value="Unassembled WGS sequence"/>
</dbReference>
<feature type="transmembrane region" description="Helical" evidence="10">
    <location>
        <begin position="899"/>
        <end position="917"/>
    </location>
</feature>
<dbReference type="InterPro" id="IPR050616">
    <property type="entry name" value="CPA3_Na-H_Antiporter_A"/>
</dbReference>
<keyword evidence="5 9" id="KW-0812">Transmembrane</keyword>
<evidence type="ECO:0000256" key="1">
    <source>
        <dbReference type="ARBA" id="ARBA00004651"/>
    </source>
</evidence>
<feature type="transmembrane region" description="Helical" evidence="10">
    <location>
        <begin position="179"/>
        <end position="200"/>
    </location>
</feature>
<dbReference type="Pfam" id="PF04039">
    <property type="entry name" value="MnhB"/>
    <property type="match status" value="1"/>
</dbReference>
<evidence type="ECO:0000313" key="17">
    <source>
        <dbReference type="Proteomes" id="UP000198512"/>
    </source>
</evidence>
<feature type="transmembrane region" description="Helical" evidence="10">
    <location>
        <begin position="826"/>
        <end position="847"/>
    </location>
</feature>
<dbReference type="EMBL" id="FOFP01000002">
    <property type="protein sequence ID" value="SEP89268.1"/>
    <property type="molecule type" value="Genomic_DNA"/>
</dbReference>
<feature type="transmembrane region" description="Helical" evidence="10">
    <location>
        <begin position="220"/>
        <end position="244"/>
    </location>
</feature>
<evidence type="ECO:0000313" key="16">
    <source>
        <dbReference type="EMBL" id="SEP89268.1"/>
    </source>
</evidence>
<accession>A0ABY1B4C6</accession>
<feature type="transmembrane region" description="Helical" evidence="10">
    <location>
        <begin position="150"/>
        <end position="167"/>
    </location>
</feature>
<evidence type="ECO:0000259" key="14">
    <source>
        <dbReference type="Pfam" id="PF13244"/>
    </source>
</evidence>
<dbReference type="Pfam" id="PF00662">
    <property type="entry name" value="Proton_antipo_N"/>
    <property type="match status" value="1"/>
</dbReference>
<evidence type="ECO:0000259" key="15">
    <source>
        <dbReference type="Pfam" id="PF20501"/>
    </source>
</evidence>
<dbReference type="InterPro" id="IPR046806">
    <property type="entry name" value="MrpA_C/MbhE"/>
</dbReference>
<evidence type="ECO:0000259" key="13">
    <source>
        <dbReference type="Pfam" id="PF04039"/>
    </source>
</evidence>
<feature type="transmembrane region" description="Helical" evidence="10">
    <location>
        <begin position="256"/>
        <end position="274"/>
    </location>
</feature>
<evidence type="ECO:0000256" key="7">
    <source>
        <dbReference type="ARBA" id="ARBA00023065"/>
    </source>
</evidence>
<feature type="transmembrane region" description="Helical" evidence="10">
    <location>
        <begin position="614"/>
        <end position="633"/>
    </location>
</feature>
<sequence length="925" mass="97637">MAAGVATAISGPHDSKQEMRVFYLLSVIALTGVLAPWVTRTLPQRAGWVLMLAPLSVFIWFVAQIPAIGEGAVLSTSVSWVPALGIELALRLDGLSLLFGLLISGIGSLIVLYAGAYLHGHHHLGRFHAYLLLFMLAMLGLVLADDFIAMFVFWELTSITSFLLITFNHQKGESRRAALQALLITGGGGLALLAGLILLGGVSDTWRFSELQAHLVEGHVLLPAIIGLVLLGCFTKSAQIPFHLWLPNAMNAPTPVSAYLHSATMVKAGIYLLARLNPVLGGSVGWGTLLITFGAATAVLGAFLAFRQTDLKRLLAYTTVTVLGQLTMLIGTNTSYGLQAFVLYLVAHSLYKGALFMAVGAIDHATGTREIARLGGLIKLMPLTGAAVALAAFSNAGLPPFFGFIAKEFKYTGLIEMGTIGWAVTLVMILTNALLFAAACLVFISTFLGRRGDYPKTPHEVSLAMWIGPMCLAIGGFLLGAWNAWPETWLVNTAVQAVASGPVDVRLYLWGGLTPAVLASLLTIGLGIAFYCVRDRLRALLNRINSAWNISGDLLWDRLLKRVFLFAGLLAARFQHGSLRQHLVLLSLTIGAVLLFSLWPATQTIADAQFSPPTLLGVIGCLIALAGAAAAAFLPGRLTLVGALSACGLGLALFFVSVNAPDVAMTQLMVETLSVIFLALVFRRMPSIPASGARAPWKRRLHAGAAILFGASVTGALLFAVSQPLPGNLADWYLANSLEGGHGANVVNVILVDFRAFDTLGEILVVALSALAAATLLAGSPRRAAQSGEPEFASVLLRQGLRPLALLMLGIAVLVLWRGHNLPGGGFIGGLVAACAMTVLMLTFGSANQSRLAAFKPTYLIGIGLACAALAGILALLAGQPFLTGLWAFPGGLPLGTPLLFDVGVFLTVFGSAMHMLTQLTGARR</sequence>
<feature type="transmembrane region" description="Helical" evidence="10">
    <location>
        <begin position="380"/>
        <end position="402"/>
    </location>
</feature>
<feature type="transmembrane region" description="Helical" evidence="10">
    <location>
        <begin position="800"/>
        <end position="820"/>
    </location>
</feature>
<keyword evidence="6 10" id="KW-1133">Transmembrane helix</keyword>
<keyword evidence="17" id="KW-1185">Reference proteome</keyword>
<reference evidence="16 17" key="1">
    <citation type="submission" date="2016-10" db="EMBL/GenBank/DDBJ databases">
        <authorList>
            <person name="Varghese N."/>
            <person name="Submissions S."/>
        </authorList>
    </citation>
    <scope>NUCLEOTIDE SEQUENCE [LARGE SCALE GENOMIC DNA]</scope>
    <source>
        <strain evidence="16 17">CIP 109853</strain>
    </source>
</reference>
<dbReference type="PANTHER" id="PTHR43373">
    <property type="entry name" value="NA(+)/H(+) ANTIPORTER SUBUNIT"/>
    <property type="match status" value="1"/>
</dbReference>
<evidence type="ECO:0000256" key="8">
    <source>
        <dbReference type="ARBA" id="ARBA00023136"/>
    </source>
</evidence>
<organism evidence="16 17">
    <name type="scientific">Pseudomonas cuatrocienegasensis</name>
    <dbReference type="NCBI Taxonomy" id="543360"/>
    <lineage>
        <taxon>Bacteria</taxon>
        <taxon>Pseudomonadati</taxon>
        <taxon>Pseudomonadota</taxon>
        <taxon>Gammaproteobacteria</taxon>
        <taxon>Pseudomonadales</taxon>
        <taxon>Pseudomonadaceae</taxon>
        <taxon>Pseudomonas</taxon>
    </lineage>
</organism>
<feature type="transmembrane region" description="Helical" evidence="10">
    <location>
        <begin position="45"/>
        <end position="63"/>
    </location>
</feature>
<dbReference type="Pfam" id="PF00361">
    <property type="entry name" value="Proton_antipo_M"/>
    <property type="match status" value="1"/>
</dbReference>
<evidence type="ECO:0000256" key="4">
    <source>
        <dbReference type="ARBA" id="ARBA00022475"/>
    </source>
</evidence>
<keyword evidence="2" id="KW-0813">Transport</keyword>
<keyword evidence="8 10" id="KW-0472">Membrane</keyword>
<feature type="transmembrane region" description="Helical" evidence="10">
    <location>
        <begin position="664"/>
        <end position="682"/>
    </location>
</feature>
<feature type="domain" description="MrpA C-terminal/MbhE" evidence="15">
    <location>
        <begin position="700"/>
        <end position="777"/>
    </location>
</feature>
<feature type="transmembrane region" description="Helical" evidence="10">
    <location>
        <begin position="507"/>
        <end position="533"/>
    </location>
</feature>
<feature type="transmembrane region" description="Helical" evidence="10">
    <location>
        <begin position="127"/>
        <end position="144"/>
    </location>
</feature>
<feature type="transmembrane region" description="Helical" evidence="10">
    <location>
        <begin position="859"/>
        <end position="879"/>
    </location>
</feature>
<gene>
    <name evidence="16" type="ORF">SAMN05216600_102179</name>
</gene>
<comment type="caution">
    <text evidence="16">The sequence shown here is derived from an EMBL/GenBank/DDBJ whole genome shotgun (WGS) entry which is preliminary data.</text>
</comment>
<comment type="subcellular location">
    <subcellularLocation>
        <location evidence="1">Cell membrane</location>
        <topology evidence="1">Multi-pass membrane protein</topology>
    </subcellularLocation>
    <subcellularLocation>
        <location evidence="9">Membrane</location>
        <topology evidence="9">Multi-pass membrane protein</topology>
    </subcellularLocation>
</comment>
<dbReference type="InterPro" id="IPR001516">
    <property type="entry name" value="Proton_antipo_N"/>
</dbReference>
<dbReference type="PRINTS" id="PR01434">
    <property type="entry name" value="NADHDHGNASE5"/>
</dbReference>
<protein>
    <submittedName>
        <fullName evidence="16">Multicomponent Na+:H+ antiporter subunit A</fullName>
    </submittedName>
</protein>
<feature type="transmembrane region" description="Helical" evidence="10">
    <location>
        <begin position="640"/>
        <end position="658"/>
    </location>
</feature>
<dbReference type="PANTHER" id="PTHR43373:SF1">
    <property type="entry name" value="NA(+)_H(+) ANTIPORTER SUBUNIT A"/>
    <property type="match status" value="1"/>
</dbReference>
<evidence type="ECO:0000256" key="2">
    <source>
        <dbReference type="ARBA" id="ARBA00022448"/>
    </source>
</evidence>
<dbReference type="InterPro" id="IPR025383">
    <property type="entry name" value="MrpA_C/MbhD"/>
</dbReference>
<dbReference type="Pfam" id="PF13244">
    <property type="entry name" value="MbhD"/>
    <property type="match status" value="1"/>
</dbReference>
<feature type="domain" description="NADH-Ubiquinone oxidoreductase (complex I) chain 5 N-terminal" evidence="12">
    <location>
        <begin position="83"/>
        <end position="127"/>
    </location>
</feature>
<feature type="transmembrane region" description="Helical" evidence="10">
    <location>
        <begin position="760"/>
        <end position="779"/>
    </location>
</feature>
<evidence type="ECO:0000256" key="10">
    <source>
        <dbReference type="SAM" id="Phobius"/>
    </source>
</evidence>
<feature type="transmembrane region" description="Helical" evidence="10">
    <location>
        <begin position="314"/>
        <end position="332"/>
    </location>
</feature>
<feature type="transmembrane region" description="Helical" evidence="10">
    <location>
        <begin position="703"/>
        <end position="722"/>
    </location>
</feature>
<evidence type="ECO:0000256" key="5">
    <source>
        <dbReference type="ARBA" id="ARBA00022692"/>
    </source>
</evidence>
<dbReference type="InterPro" id="IPR007182">
    <property type="entry name" value="MnhB"/>
</dbReference>
<name>A0ABY1B4C6_9PSED</name>
<evidence type="ECO:0000256" key="3">
    <source>
        <dbReference type="ARBA" id="ARBA00022449"/>
    </source>
</evidence>
<evidence type="ECO:0000256" key="6">
    <source>
        <dbReference type="ARBA" id="ARBA00022989"/>
    </source>
</evidence>
<feature type="domain" description="MrpA C-terminal/MbhD" evidence="14">
    <location>
        <begin position="623"/>
        <end position="686"/>
    </location>
</feature>
<keyword evidence="4" id="KW-1003">Cell membrane</keyword>
<feature type="transmembrane region" description="Helical" evidence="10">
    <location>
        <begin position="96"/>
        <end position="115"/>
    </location>
</feature>
<evidence type="ECO:0000256" key="9">
    <source>
        <dbReference type="RuleBase" id="RU000320"/>
    </source>
</evidence>
<keyword evidence="3" id="KW-0050">Antiport</keyword>
<dbReference type="InterPro" id="IPR001750">
    <property type="entry name" value="ND/Mrp_TM"/>
</dbReference>